<feature type="coiled-coil region" evidence="1">
    <location>
        <begin position="157"/>
        <end position="188"/>
    </location>
</feature>
<keyword evidence="4" id="KW-1185">Reference proteome</keyword>
<evidence type="ECO:0000313" key="3">
    <source>
        <dbReference type="EMBL" id="MDA3623855.1"/>
    </source>
</evidence>
<feature type="region of interest" description="Disordered" evidence="2">
    <location>
        <begin position="201"/>
        <end position="237"/>
    </location>
</feature>
<dbReference type="Proteomes" id="UP001210380">
    <property type="component" value="Unassembled WGS sequence"/>
</dbReference>
<name>A0ABT4UQ56_9PSEU</name>
<reference evidence="3 4" key="1">
    <citation type="submission" date="2022-11" db="EMBL/GenBank/DDBJ databases">
        <title>Draft genome sequence of Saccharopolyspora sp. WRP15-2 isolated from rhizosphere soils of wild rice in Thailand.</title>
        <authorList>
            <person name="Duangmal K."/>
            <person name="Kammanee S."/>
            <person name="Muangham S."/>
        </authorList>
    </citation>
    <scope>NUCLEOTIDE SEQUENCE [LARGE SCALE GENOMIC DNA]</scope>
    <source>
        <strain evidence="3 4">WRP15-2</strain>
    </source>
</reference>
<feature type="compositionally biased region" description="Basic and acidic residues" evidence="2">
    <location>
        <begin position="207"/>
        <end position="219"/>
    </location>
</feature>
<comment type="caution">
    <text evidence="3">The sequence shown here is derived from an EMBL/GenBank/DDBJ whole genome shotgun (WGS) entry which is preliminary data.</text>
</comment>
<accession>A0ABT4UQ56</accession>
<evidence type="ECO:0008006" key="5">
    <source>
        <dbReference type="Google" id="ProtNLM"/>
    </source>
</evidence>
<protein>
    <recommendedName>
        <fullName evidence="5">DivIVA protein</fullName>
    </recommendedName>
</protein>
<sequence length="237" mass="27138">MNDVVPARPDFAGRWRGFDRAQVIEHVALLEAEVRRLRDELSAKDSGPTPDSEIVEFAEKRATTIIEQAQAQAEVVLAEAEQAAEQIRTQASDLARRLARRQAALDREAAQLKREHHEREHRLRRNVRREYKRITSIAQHDAEGLLDRTRQRCERRNAESEERSRRICEQAERQRREAGTALESLLHEVVKQSTELRGLSLPNAVRGEPRSEQVGHRGYDLSVASETDAEEQHLHGA</sequence>
<feature type="coiled-coil region" evidence="1">
    <location>
        <begin position="66"/>
        <end position="120"/>
    </location>
</feature>
<evidence type="ECO:0000256" key="1">
    <source>
        <dbReference type="SAM" id="Coils"/>
    </source>
</evidence>
<dbReference type="EMBL" id="JAQGLA010000001">
    <property type="protein sequence ID" value="MDA3623855.1"/>
    <property type="molecule type" value="Genomic_DNA"/>
</dbReference>
<dbReference type="RefSeq" id="WP_270946424.1">
    <property type="nucleotide sequence ID" value="NZ_JAQGLA010000001.1"/>
</dbReference>
<evidence type="ECO:0000256" key="2">
    <source>
        <dbReference type="SAM" id="MobiDB-lite"/>
    </source>
</evidence>
<organism evidence="3 4">
    <name type="scientific">Saccharopolyspora oryzae</name>
    <dbReference type="NCBI Taxonomy" id="2997343"/>
    <lineage>
        <taxon>Bacteria</taxon>
        <taxon>Bacillati</taxon>
        <taxon>Actinomycetota</taxon>
        <taxon>Actinomycetes</taxon>
        <taxon>Pseudonocardiales</taxon>
        <taxon>Pseudonocardiaceae</taxon>
        <taxon>Saccharopolyspora</taxon>
    </lineage>
</organism>
<proteinExistence type="predicted"/>
<evidence type="ECO:0000313" key="4">
    <source>
        <dbReference type="Proteomes" id="UP001210380"/>
    </source>
</evidence>
<gene>
    <name evidence="3" type="ORF">OU415_00325</name>
</gene>
<keyword evidence="1" id="KW-0175">Coiled coil</keyword>